<evidence type="ECO:0000256" key="8">
    <source>
        <dbReference type="ARBA" id="ARBA00040505"/>
    </source>
</evidence>
<evidence type="ECO:0000256" key="6">
    <source>
        <dbReference type="ARBA" id="ARBA00037368"/>
    </source>
</evidence>
<dbReference type="EMBL" id="JACIFU010000003">
    <property type="protein sequence ID" value="MBB4174896.1"/>
    <property type="molecule type" value="Genomic_DNA"/>
</dbReference>
<organism evidence="10 11">
    <name type="scientific">Sulfitobacter noctilucicola</name>
    <dbReference type="NCBI Taxonomy" id="1342301"/>
    <lineage>
        <taxon>Bacteria</taxon>
        <taxon>Pseudomonadati</taxon>
        <taxon>Pseudomonadota</taxon>
        <taxon>Alphaproteobacteria</taxon>
        <taxon>Rhodobacterales</taxon>
        <taxon>Roseobacteraceae</taxon>
        <taxon>Sulfitobacter</taxon>
    </lineage>
</organism>
<evidence type="ECO:0000256" key="5">
    <source>
        <dbReference type="ARBA" id="ARBA00036820"/>
    </source>
</evidence>
<keyword evidence="4 10" id="KW-0418">Kinase</keyword>
<feature type="domain" description="Aminoglycoside phosphotransferase" evidence="9">
    <location>
        <begin position="54"/>
        <end position="268"/>
    </location>
</feature>
<dbReference type="Gene3D" id="3.90.1200.10">
    <property type="match status" value="1"/>
</dbReference>
<dbReference type="EC" id="2.7.1.81" evidence="7"/>
<dbReference type="InterPro" id="IPR002575">
    <property type="entry name" value="Aminoglycoside_PTrfase"/>
</dbReference>
<dbReference type="SUPFAM" id="SSF56112">
    <property type="entry name" value="Protein kinase-like (PK-like)"/>
    <property type="match status" value="1"/>
</dbReference>
<proteinExistence type="predicted"/>
<comment type="function">
    <text evidence="6">Catalyzes the GTP-dependent phosphorylation of 5-hydroxy-L-lysine.</text>
</comment>
<dbReference type="Proteomes" id="UP000565745">
    <property type="component" value="Unassembled WGS sequence"/>
</dbReference>
<protein>
    <recommendedName>
        <fullName evidence="8">Hydroxylysine kinase</fullName>
        <ecNumber evidence="7">2.7.1.81</ecNumber>
    </recommendedName>
</protein>
<dbReference type="Pfam" id="PF01636">
    <property type="entry name" value="APH"/>
    <property type="match status" value="1"/>
</dbReference>
<keyword evidence="2" id="KW-0963">Cytoplasm</keyword>
<evidence type="ECO:0000313" key="11">
    <source>
        <dbReference type="Proteomes" id="UP000565745"/>
    </source>
</evidence>
<evidence type="ECO:0000259" key="9">
    <source>
        <dbReference type="Pfam" id="PF01636"/>
    </source>
</evidence>
<keyword evidence="11" id="KW-1185">Reference proteome</keyword>
<reference evidence="10 11" key="1">
    <citation type="submission" date="2020-08" db="EMBL/GenBank/DDBJ databases">
        <title>Genomic Encyclopedia of Type Strains, Phase IV (KMG-IV): sequencing the most valuable type-strain genomes for metagenomic binning, comparative biology and taxonomic classification.</title>
        <authorList>
            <person name="Goeker M."/>
        </authorList>
    </citation>
    <scope>NUCLEOTIDE SEQUENCE [LARGE SCALE GENOMIC DNA]</scope>
    <source>
        <strain evidence="10 11">DSM 101015</strain>
    </source>
</reference>
<comment type="catalytic activity">
    <reaction evidence="5">
        <text>(5R)-5-hydroxy-L-lysine + GTP = (5R)-5-phosphooxy-L-lysine + GDP + H(+)</text>
        <dbReference type="Rhea" id="RHEA:19049"/>
        <dbReference type="ChEBI" id="CHEBI:15378"/>
        <dbReference type="ChEBI" id="CHEBI:37565"/>
        <dbReference type="ChEBI" id="CHEBI:57882"/>
        <dbReference type="ChEBI" id="CHEBI:58189"/>
        <dbReference type="ChEBI" id="CHEBI:58357"/>
        <dbReference type="EC" id="2.7.1.81"/>
    </reaction>
</comment>
<keyword evidence="3" id="KW-0808">Transferase</keyword>
<gene>
    <name evidence="10" type="ORF">GGR93_002684</name>
</gene>
<comment type="caution">
    <text evidence="10">The sequence shown here is derived from an EMBL/GenBank/DDBJ whole genome shotgun (WGS) entry which is preliminary data.</text>
</comment>
<evidence type="ECO:0000313" key="10">
    <source>
        <dbReference type="EMBL" id="MBB4174896.1"/>
    </source>
</evidence>
<evidence type="ECO:0000256" key="3">
    <source>
        <dbReference type="ARBA" id="ARBA00022679"/>
    </source>
</evidence>
<dbReference type="PANTHER" id="PTHR21064">
    <property type="entry name" value="AMINOGLYCOSIDE PHOSPHOTRANSFERASE DOMAIN-CONTAINING PROTEIN-RELATED"/>
    <property type="match status" value="1"/>
</dbReference>
<name>A0A7W6M9G3_9RHOB</name>
<evidence type="ECO:0000256" key="7">
    <source>
        <dbReference type="ARBA" id="ARBA00038873"/>
    </source>
</evidence>
<dbReference type="GO" id="GO:0047992">
    <property type="term" value="F:hydroxylysine kinase activity"/>
    <property type="evidence" value="ECO:0007669"/>
    <property type="project" value="UniProtKB-EC"/>
</dbReference>
<comment type="subcellular location">
    <subcellularLocation>
        <location evidence="1">Cytoplasm</location>
    </subcellularLocation>
</comment>
<dbReference type="RefSeq" id="WP_025055997.1">
    <property type="nucleotide sequence ID" value="NZ_JACIFU010000003.1"/>
</dbReference>
<evidence type="ECO:0000256" key="4">
    <source>
        <dbReference type="ARBA" id="ARBA00022777"/>
    </source>
</evidence>
<dbReference type="InterPro" id="IPR011009">
    <property type="entry name" value="Kinase-like_dom_sf"/>
</dbReference>
<dbReference type="InterPro" id="IPR050249">
    <property type="entry name" value="Pseudomonas-type_ThrB"/>
</dbReference>
<sequence>MIRAAGKSDLHSELLSHDAPDISAARAAEIARDVFGVAGTVKCLTAEKDANFCIRPDGGNPLLLKISNAAEARGVIDMQTAALIHLQSVDPSLPVPQVYNALNGNTAQLVLGADGREHVVRMLSFLEGRVLSNGPVADGVHREIGALLARLNVAMRGFAHPSADHVLQWDIKQASLLRPMLPAIQDSDLHKRLTALIDRFDLKIAPKLSQQRAQVVHNDFNPHNLLVNDIGAPYLSGIIDFGDMVHTHIACDLAVACAYQIAHGAEPLFHIAQILRGYSSVLSLEEPEIDLLPELICLRHATTLIIGAMRAKRYPENAAYILRNSNNALHGLAAMDLLGIEAARDVLHRAAQPNERSEPK</sequence>
<accession>A0A7W6M9G3</accession>
<dbReference type="PANTHER" id="PTHR21064:SF1">
    <property type="entry name" value="HYDROXYLYSINE KINASE"/>
    <property type="match status" value="1"/>
</dbReference>
<dbReference type="AlphaFoldDB" id="A0A7W6M9G3"/>
<dbReference type="GO" id="GO:0005737">
    <property type="term" value="C:cytoplasm"/>
    <property type="evidence" value="ECO:0007669"/>
    <property type="project" value="UniProtKB-SubCell"/>
</dbReference>
<evidence type="ECO:0000256" key="1">
    <source>
        <dbReference type="ARBA" id="ARBA00004496"/>
    </source>
</evidence>
<evidence type="ECO:0000256" key="2">
    <source>
        <dbReference type="ARBA" id="ARBA00022490"/>
    </source>
</evidence>